<dbReference type="STRING" id="498211.CJA_1739"/>
<dbReference type="EMBL" id="CP000934">
    <property type="protein sequence ID" value="ACE83464.1"/>
    <property type="molecule type" value="Genomic_DNA"/>
</dbReference>
<dbReference type="KEGG" id="cja:CJA_1739"/>
<protein>
    <submittedName>
        <fullName evidence="1">Uncharacterized protein</fullName>
    </submittedName>
</protein>
<gene>
    <name evidence="1" type="ordered locus">CJA_1739</name>
</gene>
<accession>B3PFM7</accession>
<proteinExistence type="predicted"/>
<name>B3PFM7_CELJU</name>
<keyword evidence="2" id="KW-1185">Reference proteome</keyword>
<dbReference type="Proteomes" id="UP000001036">
    <property type="component" value="Chromosome"/>
</dbReference>
<reference evidence="1 2" key="1">
    <citation type="journal article" date="2008" name="J. Bacteriol.">
        <title>Insights into plant cell wall degradation from the genome sequence of the soil bacterium Cellvibrio japonicus.</title>
        <authorList>
            <person name="Deboy R.T."/>
            <person name="Mongodin E.F."/>
            <person name="Fouts D.E."/>
            <person name="Tailford L.E."/>
            <person name="Khouri H."/>
            <person name="Emerson J.B."/>
            <person name="Mohamoud Y."/>
            <person name="Watkins K."/>
            <person name="Henrissat B."/>
            <person name="Gilbert H.J."/>
            <person name="Nelson K.E."/>
        </authorList>
    </citation>
    <scope>NUCLEOTIDE SEQUENCE [LARGE SCALE GENOMIC DNA]</scope>
    <source>
        <strain evidence="1 2">Ueda107</strain>
    </source>
</reference>
<organism evidence="1 2">
    <name type="scientific">Cellvibrio japonicus (strain Ueda107)</name>
    <name type="common">Pseudomonas fluorescens subsp. cellulosa</name>
    <dbReference type="NCBI Taxonomy" id="498211"/>
    <lineage>
        <taxon>Bacteria</taxon>
        <taxon>Pseudomonadati</taxon>
        <taxon>Pseudomonadota</taxon>
        <taxon>Gammaproteobacteria</taxon>
        <taxon>Cellvibrionales</taxon>
        <taxon>Cellvibrionaceae</taxon>
        <taxon>Cellvibrio</taxon>
    </lineage>
</organism>
<sequence length="47" mass="5812">MNEVQAPTLKQGLLQKSGICRFFYDVNYVCQIIRQCWWYFRHRPVKF</sequence>
<dbReference type="HOGENOM" id="CLU_3166074_0_0_6"/>
<evidence type="ECO:0000313" key="2">
    <source>
        <dbReference type="Proteomes" id="UP000001036"/>
    </source>
</evidence>
<evidence type="ECO:0000313" key="1">
    <source>
        <dbReference type="EMBL" id="ACE83464.1"/>
    </source>
</evidence>
<dbReference type="AlphaFoldDB" id="B3PFM7"/>